<organism evidence="2 3">
    <name type="scientific">Nocardia colli</name>
    <dbReference type="NCBI Taxonomy" id="2545717"/>
    <lineage>
        <taxon>Bacteria</taxon>
        <taxon>Bacillati</taxon>
        <taxon>Actinomycetota</taxon>
        <taxon>Actinomycetes</taxon>
        <taxon>Mycobacteriales</taxon>
        <taxon>Nocardiaceae</taxon>
        <taxon>Nocardia</taxon>
    </lineage>
</organism>
<comment type="caution">
    <text evidence="2">The sequence shown here is derived from an EMBL/GenBank/DDBJ whole genome shotgun (WGS) entry which is preliminary data.</text>
</comment>
<evidence type="ECO:0000313" key="3">
    <source>
        <dbReference type="Proteomes" id="UP000323876"/>
    </source>
</evidence>
<reference evidence="2 3" key="1">
    <citation type="submission" date="2019-09" db="EMBL/GenBank/DDBJ databases">
        <authorList>
            <person name="Wang X."/>
        </authorList>
    </citation>
    <scope>NUCLEOTIDE SEQUENCE [LARGE SCALE GENOMIC DNA]</scope>
    <source>
        <strain evidence="2 3">CICC 11023</strain>
    </source>
</reference>
<dbReference type="RefSeq" id="WP_150405162.1">
    <property type="nucleotide sequence ID" value="NZ_JBHJYQ010000011.1"/>
</dbReference>
<evidence type="ECO:0000313" key="2">
    <source>
        <dbReference type="EMBL" id="KAA8885604.1"/>
    </source>
</evidence>
<gene>
    <name evidence="2" type="ORF">F3087_28650</name>
</gene>
<dbReference type="OrthoDB" id="4558074at2"/>
<evidence type="ECO:0000256" key="1">
    <source>
        <dbReference type="SAM" id="MobiDB-lite"/>
    </source>
</evidence>
<feature type="region of interest" description="Disordered" evidence="1">
    <location>
        <begin position="81"/>
        <end position="117"/>
    </location>
</feature>
<feature type="compositionally biased region" description="Low complexity" evidence="1">
    <location>
        <begin position="96"/>
        <end position="107"/>
    </location>
</feature>
<dbReference type="AlphaFoldDB" id="A0A5N0EBQ5"/>
<evidence type="ECO:0008006" key="4">
    <source>
        <dbReference type="Google" id="ProtNLM"/>
    </source>
</evidence>
<protein>
    <recommendedName>
        <fullName evidence="4">Helix-turn-helix domain-containing protein</fullName>
    </recommendedName>
</protein>
<accession>A0A5N0EBQ5</accession>
<dbReference type="Proteomes" id="UP000323876">
    <property type="component" value="Unassembled WGS sequence"/>
</dbReference>
<keyword evidence="3" id="KW-1185">Reference proteome</keyword>
<name>A0A5N0EBQ5_9NOCA</name>
<proteinExistence type="predicted"/>
<sequence>MSSESRDYMITVMTRDKDHAPDPRISAVIRSNDESEPHIVELTVHASEQGATLPHAVRDINFEQLAKALLSTVAASALLTDAQPAAPRNDKPVQPRRSSGNGSTSSNDANNRPYRKMPAVDEVQAVFLETGSVGKLAKHFDVPRYTAQSWVDRLRRSGVLEPPVAS</sequence>
<dbReference type="EMBL" id="VXLC01000015">
    <property type="protein sequence ID" value="KAA8885604.1"/>
    <property type="molecule type" value="Genomic_DNA"/>
</dbReference>